<dbReference type="GO" id="GO:0071555">
    <property type="term" value="P:cell wall organization"/>
    <property type="evidence" value="ECO:0007669"/>
    <property type="project" value="UniProtKB-UniRule"/>
</dbReference>
<dbReference type="GO" id="GO:0018104">
    <property type="term" value="P:peptidoglycan-protein cross-linking"/>
    <property type="evidence" value="ECO:0007669"/>
    <property type="project" value="TreeGrafter"/>
</dbReference>
<dbReference type="AlphaFoldDB" id="A0A419IBG0"/>
<dbReference type="GO" id="GO:0008360">
    <property type="term" value="P:regulation of cell shape"/>
    <property type="evidence" value="ECO:0007669"/>
    <property type="project" value="UniProtKB-UniRule"/>
</dbReference>
<dbReference type="PANTHER" id="PTHR30582">
    <property type="entry name" value="L,D-TRANSPEPTIDASE"/>
    <property type="match status" value="1"/>
</dbReference>
<dbReference type="GO" id="GO:0005576">
    <property type="term" value="C:extracellular region"/>
    <property type="evidence" value="ECO:0007669"/>
    <property type="project" value="TreeGrafter"/>
</dbReference>
<feature type="region of interest" description="Disordered" evidence="7">
    <location>
        <begin position="1"/>
        <end position="21"/>
    </location>
</feature>
<evidence type="ECO:0000256" key="3">
    <source>
        <dbReference type="ARBA" id="ARBA00022960"/>
    </source>
</evidence>
<name>A0A419IBG0_9PSEU</name>
<evidence type="ECO:0000256" key="8">
    <source>
        <dbReference type="SAM" id="Phobius"/>
    </source>
</evidence>
<dbReference type="GO" id="GO:0071972">
    <property type="term" value="F:peptidoglycan L,D-transpeptidase activity"/>
    <property type="evidence" value="ECO:0007669"/>
    <property type="project" value="TreeGrafter"/>
</dbReference>
<keyword evidence="3 6" id="KW-0133">Cell shape</keyword>
<dbReference type="PANTHER" id="PTHR30582:SF33">
    <property type="entry name" value="EXPORTED PROTEIN"/>
    <property type="match status" value="1"/>
</dbReference>
<dbReference type="PROSITE" id="PS52029">
    <property type="entry name" value="LD_TPASE"/>
    <property type="match status" value="1"/>
</dbReference>
<keyword evidence="11" id="KW-1185">Reference proteome</keyword>
<keyword evidence="2" id="KW-0808">Transferase</keyword>
<feature type="active site" description="Nucleophile" evidence="6">
    <location>
        <position position="143"/>
    </location>
</feature>
<dbReference type="InterPro" id="IPR005490">
    <property type="entry name" value="LD_TPept_cat_dom"/>
</dbReference>
<dbReference type="Gene3D" id="2.40.440.10">
    <property type="entry name" value="L,D-transpeptidase catalytic domain-like"/>
    <property type="match status" value="1"/>
</dbReference>
<dbReference type="InterPro" id="IPR038063">
    <property type="entry name" value="Transpep_catalytic_dom"/>
</dbReference>
<dbReference type="UniPathway" id="UPA00219"/>
<organism evidence="10 11">
    <name type="scientific">Amycolatopsis panacis</name>
    <dbReference type="NCBI Taxonomy" id="2340917"/>
    <lineage>
        <taxon>Bacteria</taxon>
        <taxon>Bacillati</taxon>
        <taxon>Actinomycetota</taxon>
        <taxon>Actinomycetes</taxon>
        <taxon>Pseudonocardiales</taxon>
        <taxon>Pseudonocardiaceae</taxon>
        <taxon>Amycolatopsis</taxon>
    </lineage>
</organism>
<proteinExistence type="predicted"/>
<dbReference type="GO" id="GO:0016740">
    <property type="term" value="F:transferase activity"/>
    <property type="evidence" value="ECO:0007669"/>
    <property type="project" value="UniProtKB-KW"/>
</dbReference>
<dbReference type="OrthoDB" id="8887048at2"/>
<dbReference type="CDD" id="cd16913">
    <property type="entry name" value="YkuD_like"/>
    <property type="match status" value="1"/>
</dbReference>
<evidence type="ECO:0000313" key="10">
    <source>
        <dbReference type="EMBL" id="RJQ92255.1"/>
    </source>
</evidence>
<comment type="caution">
    <text evidence="10">The sequence shown here is derived from an EMBL/GenBank/DDBJ whole genome shotgun (WGS) entry which is preliminary data.</text>
</comment>
<dbReference type="SUPFAM" id="SSF141523">
    <property type="entry name" value="L,D-transpeptidase catalytic domain-like"/>
    <property type="match status" value="1"/>
</dbReference>
<dbReference type="Proteomes" id="UP000285112">
    <property type="component" value="Unassembled WGS sequence"/>
</dbReference>
<keyword evidence="5 6" id="KW-0961">Cell wall biogenesis/degradation</keyword>
<keyword evidence="8" id="KW-1133">Transmembrane helix</keyword>
<dbReference type="InterPro" id="IPR050979">
    <property type="entry name" value="LD-transpeptidase"/>
</dbReference>
<keyword evidence="8" id="KW-0472">Membrane</keyword>
<dbReference type="EMBL" id="QZFV01000011">
    <property type="protein sequence ID" value="RJQ92255.1"/>
    <property type="molecule type" value="Genomic_DNA"/>
</dbReference>
<feature type="active site" description="Proton donor/acceptor" evidence="6">
    <location>
        <position position="132"/>
    </location>
</feature>
<keyword evidence="8" id="KW-0812">Transmembrane</keyword>
<evidence type="ECO:0000259" key="9">
    <source>
        <dbReference type="PROSITE" id="PS52029"/>
    </source>
</evidence>
<reference evidence="10 11" key="1">
    <citation type="submission" date="2018-09" db="EMBL/GenBank/DDBJ databases">
        <title>YIM PH 21725 draft genome.</title>
        <authorList>
            <person name="Miao C."/>
        </authorList>
    </citation>
    <scope>NUCLEOTIDE SEQUENCE [LARGE SCALE GENOMIC DNA]</scope>
    <source>
        <strain evidence="11">YIM PH21725</strain>
    </source>
</reference>
<feature type="transmembrane region" description="Helical" evidence="8">
    <location>
        <begin position="26"/>
        <end position="47"/>
    </location>
</feature>
<protein>
    <submittedName>
        <fullName evidence="10">Murein L,D-transpeptidase</fullName>
    </submittedName>
</protein>
<keyword evidence="4 6" id="KW-0573">Peptidoglycan synthesis</keyword>
<sequence>MGAGHDHDGRGRPSGRDGDRVRDRKITALLAAAVATVAAAATIGFAGTAEAAGAPCSAKAKACVKLSANKAWLMKGGKVVRGAVPVTVGRPGHLTPTGTFTVQWKDLHHHSKEYNAPMPYSVFFTTTGVAFHEGSLKVQSHGCVHLSHEDAVAFFDYLRPSDIVEVVG</sequence>
<evidence type="ECO:0000256" key="1">
    <source>
        <dbReference type="ARBA" id="ARBA00004752"/>
    </source>
</evidence>
<evidence type="ECO:0000256" key="4">
    <source>
        <dbReference type="ARBA" id="ARBA00022984"/>
    </source>
</evidence>
<dbReference type="Pfam" id="PF03734">
    <property type="entry name" value="YkuD"/>
    <property type="match status" value="1"/>
</dbReference>
<feature type="domain" description="L,D-TPase catalytic" evidence="9">
    <location>
        <begin position="60"/>
        <end position="167"/>
    </location>
</feature>
<evidence type="ECO:0000256" key="6">
    <source>
        <dbReference type="PROSITE-ProRule" id="PRU01373"/>
    </source>
</evidence>
<evidence type="ECO:0000313" key="11">
    <source>
        <dbReference type="Proteomes" id="UP000285112"/>
    </source>
</evidence>
<accession>A0A419IBG0</accession>
<evidence type="ECO:0000256" key="2">
    <source>
        <dbReference type="ARBA" id="ARBA00022679"/>
    </source>
</evidence>
<evidence type="ECO:0000256" key="5">
    <source>
        <dbReference type="ARBA" id="ARBA00023316"/>
    </source>
</evidence>
<evidence type="ECO:0000256" key="7">
    <source>
        <dbReference type="SAM" id="MobiDB-lite"/>
    </source>
</evidence>
<comment type="pathway">
    <text evidence="1 6">Cell wall biogenesis; peptidoglycan biosynthesis.</text>
</comment>
<gene>
    <name evidence="10" type="ORF">D5S19_01185</name>
</gene>